<reference evidence="3" key="1">
    <citation type="journal article" date="2022" name="Front. Microbiol.">
        <title>Genome-based taxonomic rearrangement of Oceanobacter-related bacteria including the description of Thalassolituus hydrocarbonoclasticus sp. nov. and Thalassolituus pacificus sp. nov. and emended description of the genus Thalassolituus.</title>
        <authorList>
            <person name="Dong C."/>
            <person name="Wei L."/>
            <person name="Wang J."/>
            <person name="Lai Q."/>
            <person name="Huang Z."/>
            <person name="Shao Z."/>
        </authorList>
    </citation>
    <scope>NUCLEOTIDE SEQUENCE</scope>
    <source>
        <strain evidence="3">59MF3M-4</strain>
    </source>
</reference>
<evidence type="ECO:0000256" key="1">
    <source>
        <dbReference type="ARBA" id="ARBA00093464"/>
    </source>
</evidence>
<evidence type="ECO:0000313" key="3">
    <source>
        <dbReference type="EMBL" id="MCT7357411.1"/>
    </source>
</evidence>
<reference evidence="3" key="2">
    <citation type="submission" date="2022-08" db="EMBL/GenBank/DDBJ databases">
        <authorList>
            <person name="Dong C."/>
        </authorList>
    </citation>
    <scope>NUCLEOTIDE SEQUENCE</scope>
    <source>
        <strain evidence="3">59MF3M-4</strain>
    </source>
</reference>
<sequence>MDNSQVKSFDCDKKFFDDRNFPRGFQRSGDFTRTQAQILETKGVAMKALHEGNRAPQNDEEERFVATCHGHEKPASDVEKTWAIYLNALRRKQIYFTASSAAVAEGGSDSIDSDD</sequence>
<gene>
    <name evidence="3" type="ORF">NYR02_00040</name>
</gene>
<evidence type="ECO:0000313" key="4">
    <source>
        <dbReference type="Proteomes" id="UP001147830"/>
    </source>
</evidence>
<protein>
    <recommendedName>
        <fullName evidence="2">Macrodomain Ori protein</fullName>
    </recommendedName>
</protein>
<proteinExistence type="inferred from homology"/>
<name>A0A9X2WAY6_9GAMM</name>
<comment type="similarity">
    <text evidence="1">Belongs to the MaoP family.</text>
</comment>
<organism evidence="3 4">
    <name type="scientific">Thalassolituus pacificus</name>
    <dbReference type="NCBI Taxonomy" id="2975440"/>
    <lineage>
        <taxon>Bacteria</taxon>
        <taxon>Pseudomonadati</taxon>
        <taxon>Pseudomonadota</taxon>
        <taxon>Gammaproteobacteria</taxon>
        <taxon>Oceanospirillales</taxon>
        <taxon>Oceanospirillaceae</taxon>
        <taxon>Thalassolituus</taxon>
    </lineage>
</organism>
<keyword evidence="4" id="KW-1185">Reference proteome</keyword>
<dbReference type="Pfam" id="PF04219">
    <property type="entry name" value="DUF413"/>
    <property type="match status" value="1"/>
</dbReference>
<accession>A0A9X2WAY6</accession>
<dbReference type="InterPro" id="IPR007335">
    <property type="entry name" value="DUF413"/>
</dbReference>
<dbReference type="EMBL" id="JAOANI010000002">
    <property type="protein sequence ID" value="MCT7357411.1"/>
    <property type="molecule type" value="Genomic_DNA"/>
</dbReference>
<dbReference type="AlphaFoldDB" id="A0A9X2WAY6"/>
<dbReference type="Proteomes" id="UP001147830">
    <property type="component" value="Unassembled WGS sequence"/>
</dbReference>
<comment type="caution">
    <text evidence="3">The sequence shown here is derived from an EMBL/GenBank/DDBJ whole genome shotgun (WGS) entry which is preliminary data.</text>
</comment>
<dbReference type="RefSeq" id="WP_260974350.1">
    <property type="nucleotide sequence ID" value="NZ_JAOANI010000002.1"/>
</dbReference>
<evidence type="ECO:0000256" key="2">
    <source>
        <dbReference type="ARBA" id="ARBA00093628"/>
    </source>
</evidence>